<sequence>MSTSCHLPVEPRNIGNLCFKLHYNHKNVIEVSISKRTSIFIDIGERGNSRDGGNVGDVCFVGFFQVSHIWYTPTSHLFISLSIFHLFPRNSLYISLGKTHLCIKCEIKVEEEPL</sequence>
<reference evidence="1" key="1">
    <citation type="submission" date="2021-05" db="EMBL/GenBank/DDBJ databases">
        <authorList>
            <person name="Alioto T."/>
            <person name="Alioto T."/>
            <person name="Gomez Garrido J."/>
        </authorList>
    </citation>
    <scope>NUCLEOTIDE SEQUENCE</scope>
</reference>
<organism evidence="1">
    <name type="scientific">Cacopsylla melanoneura</name>
    <dbReference type="NCBI Taxonomy" id="428564"/>
    <lineage>
        <taxon>Eukaryota</taxon>
        <taxon>Metazoa</taxon>
        <taxon>Ecdysozoa</taxon>
        <taxon>Arthropoda</taxon>
        <taxon>Hexapoda</taxon>
        <taxon>Insecta</taxon>
        <taxon>Pterygota</taxon>
        <taxon>Neoptera</taxon>
        <taxon>Paraneoptera</taxon>
        <taxon>Hemiptera</taxon>
        <taxon>Sternorrhyncha</taxon>
        <taxon>Psylloidea</taxon>
        <taxon>Psyllidae</taxon>
        <taxon>Psyllinae</taxon>
        <taxon>Cacopsylla</taxon>
    </lineage>
</organism>
<accession>A0A8D9EC38</accession>
<name>A0A8D9EC38_9HEMI</name>
<evidence type="ECO:0000313" key="1">
    <source>
        <dbReference type="EMBL" id="CAG6748107.1"/>
    </source>
</evidence>
<protein>
    <submittedName>
        <fullName evidence="1">Uncharacterized protein</fullName>
    </submittedName>
</protein>
<dbReference type="AlphaFoldDB" id="A0A8D9EC38"/>
<dbReference type="EMBL" id="HBUF01517267">
    <property type="protein sequence ID" value="CAG6748107.1"/>
    <property type="molecule type" value="Transcribed_RNA"/>
</dbReference>
<proteinExistence type="predicted"/>